<keyword evidence="2" id="KW-0862">Zinc</keyword>
<dbReference type="AlphaFoldDB" id="A0AA39Z4G3"/>
<proteinExistence type="inferred from homology"/>
<keyword evidence="3" id="KW-1133">Transmembrane helix</keyword>
<keyword evidence="5" id="KW-1185">Reference proteome</keyword>
<dbReference type="EMBL" id="JAULSY010000123">
    <property type="protein sequence ID" value="KAK0664007.1"/>
    <property type="molecule type" value="Genomic_DNA"/>
</dbReference>
<accession>A0AA39Z4G3</accession>
<dbReference type="GO" id="GO:0046872">
    <property type="term" value="F:metal ion binding"/>
    <property type="evidence" value="ECO:0007669"/>
    <property type="project" value="UniProtKB-UniRule"/>
</dbReference>
<dbReference type="GO" id="GO:0070573">
    <property type="term" value="F:metallodipeptidase activity"/>
    <property type="evidence" value="ECO:0007669"/>
    <property type="project" value="InterPro"/>
</dbReference>
<dbReference type="GO" id="GO:0006508">
    <property type="term" value="P:proteolysis"/>
    <property type="evidence" value="ECO:0007669"/>
    <property type="project" value="UniProtKB-KW"/>
</dbReference>
<dbReference type="Gene3D" id="3.20.20.140">
    <property type="entry name" value="Metal-dependent hydrolases"/>
    <property type="match status" value="1"/>
</dbReference>
<dbReference type="CDD" id="cd01301">
    <property type="entry name" value="rDP_like"/>
    <property type="match status" value="1"/>
</dbReference>
<dbReference type="Proteomes" id="UP001174997">
    <property type="component" value="Unassembled WGS sequence"/>
</dbReference>
<keyword evidence="1 2" id="KW-0224">Dipeptidase</keyword>
<comment type="caution">
    <text evidence="4">The sequence shown here is derived from an EMBL/GenBank/DDBJ whole genome shotgun (WGS) entry which is preliminary data.</text>
</comment>
<comment type="cofactor">
    <cofactor evidence="2">
        <name>Zn(2+)</name>
        <dbReference type="ChEBI" id="CHEBI:29105"/>
    </cofactor>
</comment>
<keyword evidence="2" id="KW-0482">Metalloprotease</keyword>
<protein>
    <recommendedName>
        <fullName evidence="2">Dipeptidase</fullName>
        <ecNumber evidence="2">3.4.13.19</ecNumber>
    </recommendedName>
</protein>
<comment type="similarity">
    <text evidence="2">Belongs to the metallo-dependent hydrolases superfamily. Peptidase M19 family.</text>
</comment>
<evidence type="ECO:0000313" key="5">
    <source>
        <dbReference type="Proteomes" id="UP001174997"/>
    </source>
</evidence>
<dbReference type="PROSITE" id="PS51365">
    <property type="entry name" value="RENAL_DIPEPTIDASE_2"/>
    <property type="match status" value="1"/>
</dbReference>
<feature type="transmembrane region" description="Helical" evidence="3">
    <location>
        <begin position="33"/>
        <end position="57"/>
    </location>
</feature>
<comment type="catalytic activity">
    <reaction evidence="2">
        <text>an L-aminoacyl-L-amino acid + H2O = 2 an L-alpha-amino acid</text>
        <dbReference type="Rhea" id="RHEA:48940"/>
        <dbReference type="ChEBI" id="CHEBI:15377"/>
        <dbReference type="ChEBI" id="CHEBI:59869"/>
        <dbReference type="ChEBI" id="CHEBI:77460"/>
        <dbReference type="EC" id="3.4.13.19"/>
    </reaction>
</comment>
<dbReference type="PANTHER" id="PTHR10443">
    <property type="entry name" value="MICROSOMAL DIPEPTIDASE"/>
    <property type="match status" value="1"/>
</dbReference>
<dbReference type="PANTHER" id="PTHR10443:SF12">
    <property type="entry name" value="DIPEPTIDASE"/>
    <property type="match status" value="1"/>
</dbReference>
<dbReference type="InterPro" id="IPR032466">
    <property type="entry name" value="Metal_Hydrolase"/>
</dbReference>
<keyword evidence="2" id="KW-0378">Hydrolase</keyword>
<reference evidence="4" key="1">
    <citation type="submission" date="2023-06" db="EMBL/GenBank/DDBJ databases">
        <title>Genome-scale phylogeny and comparative genomics of the fungal order Sordariales.</title>
        <authorList>
            <consortium name="Lawrence Berkeley National Laboratory"/>
            <person name="Hensen N."/>
            <person name="Bonometti L."/>
            <person name="Westerberg I."/>
            <person name="Brannstrom I.O."/>
            <person name="Guillou S."/>
            <person name="Cros-Aarteil S."/>
            <person name="Calhoun S."/>
            <person name="Haridas S."/>
            <person name="Kuo A."/>
            <person name="Mondo S."/>
            <person name="Pangilinan J."/>
            <person name="Riley R."/>
            <person name="Labutti K."/>
            <person name="Andreopoulos B."/>
            <person name="Lipzen A."/>
            <person name="Chen C."/>
            <person name="Yanf M."/>
            <person name="Daum C."/>
            <person name="Ng V."/>
            <person name="Clum A."/>
            <person name="Steindorff A."/>
            <person name="Ohm R."/>
            <person name="Martin F."/>
            <person name="Silar P."/>
            <person name="Natvig D."/>
            <person name="Lalanne C."/>
            <person name="Gautier V."/>
            <person name="Ament-Velasquez S.L."/>
            <person name="Kruys A."/>
            <person name="Hutchinson M.I."/>
            <person name="Powell A.J."/>
            <person name="Barry K."/>
            <person name="Miller A.N."/>
            <person name="Grigoriev I.V."/>
            <person name="Debuchy R."/>
            <person name="Gladieux P."/>
            <person name="Thoren M.H."/>
            <person name="Johannesson H."/>
        </authorList>
    </citation>
    <scope>NUCLEOTIDE SEQUENCE</scope>
    <source>
        <strain evidence="4">CBS 307.81</strain>
    </source>
</reference>
<keyword evidence="3" id="KW-0472">Membrane</keyword>
<keyword evidence="3" id="KW-0812">Transmembrane</keyword>
<evidence type="ECO:0000256" key="2">
    <source>
        <dbReference type="RuleBase" id="RU341113"/>
    </source>
</evidence>
<evidence type="ECO:0000256" key="1">
    <source>
        <dbReference type="ARBA" id="ARBA00022997"/>
    </source>
</evidence>
<gene>
    <name evidence="4" type="ORF">QBC41DRAFT_380830</name>
</gene>
<dbReference type="InterPro" id="IPR008257">
    <property type="entry name" value="Pept_M19"/>
</dbReference>
<keyword evidence="2" id="KW-0479">Metal-binding</keyword>
<keyword evidence="2" id="KW-0645">Protease</keyword>
<evidence type="ECO:0000313" key="4">
    <source>
        <dbReference type="EMBL" id="KAK0664007.1"/>
    </source>
</evidence>
<evidence type="ECO:0000256" key="3">
    <source>
        <dbReference type="SAM" id="Phobius"/>
    </source>
</evidence>
<dbReference type="SUPFAM" id="SSF51556">
    <property type="entry name" value="Metallo-dependent hydrolases"/>
    <property type="match status" value="1"/>
</dbReference>
<dbReference type="Pfam" id="PF01244">
    <property type="entry name" value="Peptidase_M19"/>
    <property type="match status" value="1"/>
</dbReference>
<sequence>MKSDRYPKWAELEAGDFGAESRSRRRPARAKRVALCVVFSCLLLSYLFLPISGAGYVPRRPHTSKPQLPQSVEERVKHILSHTPLIDGHNDLAILLRAYYNNHIYNDNFTKPFTKGGLTGHVDIPRLRDGMNGGAFWSVFWPCPSNGSDFSDSNYGSTVTSTLSQIDLLHRLSHAHPETFSPIANITSASALDAFHRHHQLISPLGIEGLHQIANSPSILRQYHSLGVRYATLTHNCPNKFADSALDTFPNDPRKVRIAPPVHHGLSASGVDLIREMNRLGMIIDLSHTSVNTMLDVLGGNPDKTDGSRAPVMFSHSSAYGVCPHPRNVPDQVLDLVKQNGGVVMVNFAPDFISCTASSAGAGEGGGLPDFDEEHATIEQVVRHVRYIGERIGWEHVGFGSDFDGIESVPKGLEDVSKYPDLVGKLLEEGVRDEDVKKVVGGNVLRVWGEVERVAREMQGRGEPVMEDELKGLW</sequence>
<name>A0AA39Z4G3_9PEZI</name>
<dbReference type="EC" id="3.4.13.19" evidence="2"/>
<organism evidence="4 5">
    <name type="scientific">Cercophora samala</name>
    <dbReference type="NCBI Taxonomy" id="330535"/>
    <lineage>
        <taxon>Eukaryota</taxon>
        <taxon>Fungi</taxon>
        <taxon>Dikarya</taxon>
        <taxon>Ascomycota</taxon>
        <taxon>Pezizomycotina</taxon>
        <taxon>Sordariomycetes</taxon>
        <taxon>Sordariomycetidae</taxon>
        <taxon>Sordariales</taxon>
        <taxon>Lasiosphaeriaceae</taxon>
        <taxon>Cercophora</taxon>
    </lineage>
</organism>